<name>D8RJ19_SELML</name>
<keyword evidence="4" id="KW-1185">Reference proteome</keyword>
<evidence type="ECO:0000313" key="4">
    <source>
        <dbReference type="Proteomes" id="UP000001514"/>
    </source>
</evidence>
<protein>
    <recommendedName>
        <fullName evidence="5">Pentacotripeptide-repeat region of PRORP domain-containing protein</fullName>
    </recommendedName>
</protein>
<sequence length="174" mass="18927">TTMISIYSQHGFIAQAREIFDSLPTHDTVCWNSIISAYAQNGHTEGAVKLFELMNVNGVEVNESTLLKVLATCSRLGSLDSGWRAFVSISQDYGLQATRDHYGCLIDLLGRAGWIGQAQELIDVMPFCADGAAWGSLLSASKVYHDVDCGMQASWKISELEPSSSAAYVELSNI</sequence>
<dbReference type="eggNOG" id="KOG4197">
    <property type="taxonomic scope" value="Eukaryota"/>
</dbReference>
<accession>D8RJ19</accession>
<proteinExistence type="predicted"/>
<evidence type="ECO:0000256" key="1">
    <source>
        <dbReference type="ARBA" id="ARBA00022737"/>
    </source>
</evidence>
<dbReference type="PROSITE" id="PS51375">
    <property type="entry name" value="PPR"/>
    <property type="match status" value="1"/>
</dbReference>
<dbReference type="InterPro" id="IPR002885">
    <property type="entry name" value="PPR_rpt"/>
</dbReference>
<dbReference type="GO" id="GO:0048731">
    <property type="term" value="P:system development"/>
    <property type="evidence" value="ECO:0007669"/>
    <property type="project" value="UniProtKB-ARBA"/>
</dbReference>
<gene>
    <name evidence="3" type="ORF">SELMODRAFT_72179</name>
</gene>
<dbReference type="KEGG" id="smo:SELMODRAFT_72179"/>
<organism evidence="4">
    <name type="scientific">Selaginella moellendorffii</name>
    <name type="common">Spikemoss</name>
    <dbReference type="NCBI Taxonomy" id="88036"/>
    <lineage>
        <taxon>Eukaryota</taxon>
        <taxon>Viridiplantae</taxon>
        <taxon>Streptophyta</taxon>
        <taxon>Embryophyta</taxon>
        <taxon>Tracheophyta</taxon>
        <taxon>Lycopodiopsida</taxon>
        <taxon>Selaginellales</taxon>
        <taxon>Selaginellaceae</taxon>
        <taxon>Selaginella</taxon>
    </lineage>
</organism>
<dbReference type="GO" id="GO:0009451">
    <property type="term" value="P:RNA modification"/>
    <property type="evidence" value="ECO:0007669"/>
    <property type="project" value="InterPro"/>
</dbReference>
<dbReference type="HOGENOM" id="CLU_002706_0_0_1"/>
<dbReference type="Gramene" id="EFJ27841">
    <property type="protein sequence ID" value="EFJ27841"/>
    <property type="gene ID" value="SELMODRAFT_72179"/>
</dbReference>
<dbReference type="NCBIfam" id="TIGR00756">
    <property type="entry name" value="PPR"/>
    <property type="match status" value="1"/>
</dbReference>
<dbReference type="GO" id="GO:0003723">
    <property type="term" value="F:RNA binding"/>
    <property type="evidence" value="ECO:0007669"/>
    <property type="project" value="InterPro"/>
</dbReference>
<keyword evidence="1" id="KW-0677">Repeat</keyword>
<feature type="non-terminal residue" evidence="3">
    <location>
        <position position="1"/>
    </location>
</feature>
<evidence type="ECO:0000256" key="2">
    <source>
        <dbReference type="PROSITE-ProRule" id="PRU00708"/>
    </source>
</evidence>
<feature type="repeat" description="PPR" evidence="2">
    <location>
        <begin position="27"/>
        <end position="61"/>
    </location>
</feature>
<dbReference type="PANTHER" id="PTHR47926">
    <property type="entry name" value="PENTATRICOPEPTIDE REPEAT-CONTAINING PROTEIN"/>
    <property type="match status" value="1"/>
</dbReference>
<dbReference type="Pfam" id="PF01535">
    <property type="entry name" value="PPR"/>
    <property type="match status" value="2"/>
</dbReference>
<evidence type="ECO:0000313" key="3">
    <source>
        <dbReference type="EMBL" id="EFJ27841.1"/>
    </source>
</evidence>
<reference evidence="3 4" key="1">
    <citation type="journal article" date="2011" name="Science">
        <title>The Selaginella genome identifies genetic changes associated with the evolution of vascular plants.</title>
        <authorList>
            <person name="Banks J.A."/>
            <person name="Nishiyama T."/>
            <person name="Hasebe M."/>
            <person name="Bowman J.L."/>
            <person name="Gribskov M."/>
            <person name="dePamphilis C."/>
            <person name="Albert V.A."/>
            <person name="Aono N."/>
            <person name="Aoyama T."/>
            <person name="Ambrose B.A."/>
            <person name="Ashton N.W."/>
            <person name="Axtell M.J."/>
            <person name="Barker E."/>
            <person name="Barker M.S."/>
            <person name="Bennetzen J.L."/>
            <person name="Bonawitz N.D."/>
            <person name="Chapple C."/>
            <person name="Cheng C."/>
            <person name="Correa L.G."/>
            <person name="Dacre M."/>
            <person name="DeBarry J."/>
            <person name="Dreyer I."/>
            <person name="Elias M."/>
            <person name="Engstrom E.M."/>
            <person name="Estelle M."/>
            <person name="Feng L."/>
            <person name="Finet C."/>
            <person name="Floyd S.K."/>
            <person name="Frommer W.B."/>
            <person name="Fujita T."/>
            <person name="Gramzow L."/>
            <person name="Gutensohn M."/>
            <person name="Harholt J."/>
            <person name="Hattori M."/>
            <person name="Heyl A."/>
            <person name="Hirai T."/>
            <person name="Hiwatashi Y."/>
            <person name="Ishikawa M."/>
            <person name="Iwata M."/>
            <person name="Karol K.G."/>
            <person name="Koehler B."/>
            <person name="Kolukisaoglu U."/>
            <person name="Kubo M."/>
            <person name="Kurata T."/>
            <person name="Lalonde S."/>
            <person name="Li K."/>
            <person name="Li Y."/>
            <person name="Litt A."/>
            <person name="Lyons E."/>
            <person name="Manning G."/>
            <person name="Maruyama T."/>
            <person name="Michael T.P."/>
            <person name="Mikami K."/>
            <person name="Miyazaki S."/>
            <person name="Morinaga S."/>
            <person name="Murata T."/>
            <person name="Mueller-Roeber B."/>
            <person name="Nelson D.R."/>
            <person name="Obara M."/>
            <person name="Oguri Y."/>
            <person name="Olmstead R.G."/>
            <person name="Onodera N."/>
            <person name="Petersen B.L."/>
            <person name="Pils B."/>
            <person name="Prigge M."/>
            <person name="Rensing S.A."/>
            <person name="Riano-Pachon D.M."/>
            <person name="Roberts A.W."/>
            <person name="Sato Y."/>
            <person name="Scheller H.V."/>
            <person name="Schulz B."/>
            <person name="Schulz C."/>
            <person name="Shakirov E.V."/>
            <person name="Shibagaki N."/>
            <person name="Shinohara N."/>
            <person name="Shippen D.E."/>
            <person name="Soerensen I."/>
            <person name="Sotooka R."/>
            <person name="Sugimoto N."/>
            <person name="Sugita M."/>
            <person name="Sumikawa N."/>
            <person name="Tanurdzic M."/>
            <person name="Theissen G."/>
            <person name="Ulvskov P."/>
            <person name="Wakazuki S."/>
            <person name="Weng J.K."/>
            <person name="Willats W.W."/>
            <person name="Wipf D."/>
            <person name="Wolf P.G."/>
            <person name="Yang L."/>
            <person name="Zimmer A.D."/>
            <person name="Zhu Q."/>
            <person name="Mitros T."/>
            <person name="Hellsten U."/>
            <person name="Loque D."/>
            <person name="Otillar R."/>
            <person name="Salamov A."/>
            <person name="Schmutz J."/>
            <person name="Shapiro H."/>
            <person name="Lindquist E."/>
            <person name="Lucas S."/>
            <person name="Rokhsar D."/>
            <person name="Grigoriev I.V."/>
        </authorList>
    </citation>
    <scope>NUCLEOTIDE SEQUENCE [LARGE SCALE GENOMIC DNA]</scope>
</reference>
<dbReference type="Pfam" id="PF13041">
    <property type="entry name" value="PPR_2"/>
    <property type="match status" value="1"/>
</dbReference>
<dbReference type="InterPro" id="IPR046960">
    <property type="entry name" value="PPR_At4g14850-like_plant"/>
</dbReference>
<dbReference type="FunFam" id="1.25.40.10:FF:000158">
    <property type="entry name" value="pentatricopeptide repeat-containing protein At2g33680"/>
    <property type="match status" value="1"/>
</dbReference>
<dbReference type="InterPro" id="IPR011990">
    <property type="entry name" value="TPR-like_helical_dom_sf"/>
</dbReference>
<dbReference type="Proteomes" id="UP000001514">
    <property type="component" value="Unassembled WGS sequence"/>
</dbReference>
<dbReference type="PANTHER" id="PTHR47926:SF533">
    <property type="entry name" value="DYW DOMAIN-CONTAINING PROTEIN"/>
    <property type="match status" value="1"/>
</dbReference>
<feature type="non-terminal residue" evidence="3">
    <location>
        <position position="174"/>
    </location>
</feature>
<dbReference type="Gene3D" id="1.25.40.10">
    <property type="entry name" value="Tetratricopeptide repeat domain"/>
    <property type="match status" value="1"/>
</dbReference>
<dbReference type="EMBL" id="GL377581">
    <property type="protein sequence ID" value="EFJ27841.1"/>
    <property type="molecule type" value="Genomic_DNA"/>
</dbReference>
<evidence type="ECO:0008006" key="5">
    <source>
        <dbReference type="Google" id="ProtNLM"/>
    </source>
</evidence>
<dbReference type="AlphaFoldDB" id="D8RJ19"/>
<dbReference type="InParanoid" id="D8RJ19"/>